<protein>
    <submittedName>
        <fullName evidence="3">Protein split ends-like</fullName>
    </submittedName>
</protein>
<dbReference type="RefSeq" id="XP_033239712.1">
    <property type="nucleotide sequence ID" value="XM_033383821.1"/>
</dbReference>
<evidence type="ECO:0000256" key="1">
    <source>
        <dbReference type="SAM" id="MobiDB-lite"/>
    </source>
</evidence>
<evidence type="ECO:0000313" key="2">
    <source>
        <dbReference type="Proteomes" id="UP000001819"/>
    </source>
</evidence>
<dbReference type="AlphaFoldDB" id="A0A6I8W8V5"/>
<feature type="region of interest" description="Disordered" evidence="1">
    <location>
        <begin position="39"/>
        <end position="59"/>
    </location>
</feature>
<feature type="region of interest" description="Disordered" evidence="1">
    <location>
        <begin position="131"/>
        <end position="190"/>
    </location>
</feature>
<dbReference type="Proteomes" id="UP000001819">
    <property type="component" value="Chromosome 2"/>
</dbReference>
<evidence type="ECO:0000313" key="3">
    <source>
        <dbReference type="RefSeq" id="XP_033239712.1"/>
    </source>
</evidence>
<sequence>MPLPSLGWRILRHDRAPAATHTERKRSVKQCGRCPVVDQEKGRGRERGHTVPEDRTTGDPKARYAISKYVSVPTQDAGLVLVLVLGQDADFRFMAGRQTKCLRFGQSLQGDADDDDDDDEFCGLLLKEQQEEGLRRKEQQEEGLRRKEQQEEGLRRKEQQEEGLRRKEQQEEGLRRKEQQWGEYLKEETA</sequence>
<organism evidence="2 3">
    <name type="scientific">Drosophila pseudoobscura pseudoobscura</name>
    <name type="common">Fruit fly</name>
    <dbReference type="NCBI Taxonomy" id="46245"/>
    <lineage>
        <taxon>Eukaryota</taxon>
        <taxon>Metazoa</taxon>
        <taxon>Ecdysozoa</taxon>
        <taxon>Arthropoda</taxon>
        <taxon>Hexapoda</taxon>
        <taxon>Insecta</taxon>
        <taxon>Pterygota</taxon>
        <taxon>Neoptera</taxon>
        <taxon>Endopterygota</taxon>
        <taxon>Diptera</taxon>
        <taxon>Brachycera</taxon>
        <taxon>Muscomorpha</taxon>
        <taxon>Ephydroidea</taxon>
        <taxon>Drosophilidae</taxon>
        <taxon>Drosophila</taxon>
        <taxon>Sophophora</taxon>
    </lineage>
</organism>
<proteinExistence type="predicted"/>
<reference evidence="2" key="1">
    <citation type="submission" date="2024-06" db="UniProtKB">
        <authorList>
            <consortium name="RefSeq"/>
        </authorList>
    </citation>
    <scope>NUCLEOTIDE SEQUENCE [LARGE SCALE GENOMIC DNA]</scope>
    <source>
        <strain evidence="2">MV2-25</strain>
    </source>
</reference>
<reference evidence="3" key="2">
    <citation type="submission" date="2025-08" db="UniProtKB">
        <authorList>
            <consortium name="RefSeq"/>
        </authorList>
    </citation>
    <scope>IDENTIFICATION</scope>
    <source>
        <strain evidence="3">MV-25-SWS-2005</strain>
        <tissue evidence="3">Whole body</tissue>
    </source>
</reference>
<dbReference type="InParanoid" id="A0A6I8W8V5"/>
<name>A0A6I8W8V5_DROPS</name>
<keyword evidence="2" id="KW-1185">Reference proteome</keyword>
<dbReference type="KEGG" id="dpo:117184832"/>
<accession>A0A6I8W8V5</accession>
<gene>
    <name evidence="3" type="primary">LOC117184832</name>
</gene>